<feature type="domain" description="PAC" evidence="10">
    <location>
        <begin position="370"/>
        <end position="422"/>
    </location>
</feature>
<dbReference type="HOGENOM" id="CLU_000445_114_58_2"/>
<dbReference type="SMART" id="SM00086">
    <property type="entry name" value="PAC"/>
    <property type="match status" value="4"/>
</dbReference>
<comment type="caution">
    <text evidence="6">Lacks conserved residue(s) required for the propagation of feature annotation.</text>
</comment>
<feature type="domain" description="PAC" evidence="10">
    <location>
        <begin position="229"/>
        <end position="281"/>
    </location>
</feature>
<evidence type="ECO:0000313" key="11">
    <source>
        <dbReference type="EMBL" id="ADN37085.1"/>
    </source>
</evidence>
<dbReference type="PANTHER" id="PTHR43304:SF1">
    <property type="entry name" value="PAC DOMAIN-CONTAINING PROTEIN"/>
    <property type="match status" value="1"/>
</dbReference>
<evidence type="ECO:0000259" key="8">
    <source>
        <dbReference type="PROSITE" id="PS50110"/>
    </source>
</evidence>
<dbReference type="InterPro" id="IPR013767">
    <property type="entry name" value="PAS_fold"/>
</dbReference>
<dbReference type="eggNOG" id="arCOG06193">
    <property type="taxonomic scope" value="Archaea"/>
</dbReference>
<protein>
    <recommendedName>
        <fullName evidence="2">histidine kinase</fullName>
        <ecNumber evidence="2">2.7.13.3</ecNumber>
    </recommendedName>
</protein>
<evidence type="ECO:0000256" key="4">
    <source>
        <dbReference type="ARBA" id="ARBA00022679"/>
    </source>
</evidence>
<dbReference type="Gene3D" id="3.30.565.10">
    <property type="entry name" value="Histidine kinase-like ATPase, C-terminal domain"/>
    <property type="match status" value="1"/>
</dbReference>
<name>E1RDA2_METP4</name>
<dbReference type="InterPro" id="IPR035965">
    <property type="entry name" value="PAS-like_dom_sf"/>
</dbReference>
<dbReference type="SUPFAM" id="SSF55874">
    <property type="entry name" value="ATPase domain of HSP90 chaperone/DNA topoisomerase II/histidine kinase"/>
    <property type="match status" value="1"/>
</dbReference>
<dbReference type="EMBL" id="CP002117">
    <property type="protein sequence ID" value="ADN37085.1"/>
    <property type="molecule type" value="Genomic_DNA"/>
</dbReference>
<feature type="domain" description="Histidine kinase" evidence="7">
    <location>
        <begin position="683"/>
        <end position="882"/>
    </location>
</feature>
<proteinExistence type="predicted"/>
<reference evidence="11 12" key="1">
    <citation type="journal article" date="2010" name="Stand. Genomic Sci.">
        <title>Complete genome sequence of Methanoplanus petrolearius type strain (SEBR 4847).</title>
        <authorList>
            <person name="Brambilla E."/>
            <person name="Djao O.D."/>
            <person name="Daligault H."/>
            <person name="Lapidus A."/>
            <person name="Lucas S."/>
            <person name="Hammon N."/>
            <person name="Nolan M."/>
            <person name="Tice H."/>
            <person name="Cheng J.F."/>
            <person name="Han C."/>
            <person name="Tapia R."/>
            <person name="Goodwin L."/>
            <person name="Pitluck S."/>
            <person name="Liolios K."/>
            <person name="Ivanova N."/>
            <person name="Mavromatis K."/>
            <person name="Mikhailova N."/>
            <person name="Pati A."/>
            <person name="Chen A."/>
            <person name="Palaniappan K."/>
            <person name="Land M."/>
            <person name="Hauser L."/>
            <person name="Chang Y.J."/>
            <person name="Jeffries C.D."/>
            <person name="Rohde M."/>
            <person name="Spring S."/>
            <person name="Sikorski J."/>
            <person name="Goker M."/>
            <person name="Woyke T."/>
            <person name="Bristow J."/>
            <person name="Eisen J.A."/>
            <person name="Markowitz V."/>
            <person name="Hugenholtz P."/>
            <person name="Kyrpides N.C."/>
            <person name="Klenk H.P."/>
        </authorList>
    </citation>
    <scope>NUCLEOTIDE SEQUENCE [LARGE SCALE GENOMIC DNA]</scope>
    <source>
        <strain evidence="12">DSM 11571 / OCM 486 / SEBR 4847</strain>
    </source>
</reference>
<dbReference type="PRINTS" id="PR00344">
    <property type="entry name" value="BCTRLSENSOR"/>
</dbReference>
<evidence type="ECO:0000313" key="12">
    <source>
        <dbReference type="Proteomes" id="UP000006565"/>
    </source>
</evidence>
<dbReference type="STRING" id="679926.Mpet_2338"/>
<organism evidence="11 12">
    <name type="scientific">Methanolacinia petrolearia (strain DSM 11571 / OCM 486 / SEBR 4847)</name>
    <name type="common">Methanoplanus petrolearius</name>
    <dbReference type="NCBI Taxonomy" id="679926"/>
    <lineage>
        <taxon>Archaea</taxon>
        <taxon>Methanobacteriati</taxon>
        <taxon>Methanobacteriota</taxon>
        <taxon>Stenosarchaea group</taxon>
        <taxon>Methanomicrobia</taxon>
        <taxon>Methanomicrobiales</taxon>
        <taxon>Methanomicrobiaceae</taxon>
        <taxon>Methanolacinia</taxon>
    </lineage>
</organism>
<feature type="domain" description="Response regulatory" evidence="8">
    <location>
        <begin position="5"/>
        <end position="125"/>
    </location>
</feature>
<dbReference type="CDD" id="cd00156">
    <property type="entry name" value="REC"/>
    <property type="match status" value="1"/>
</dbReference>
<dbReference type="KEGG" id="mpi:Mpet_2338"/>
<feature type="domain" description="PAC" evidence="10">
    <location>
        <begin position="618"/>
        <end position="672"/>
    </location>
</feature>
<dbReference type="GO" id="GO:0000160">
    <property type="term" value="P:phosphorelay signal transduction system"/>
    <property type="evidence" value="ECO:0007669"/>
    <property type="project" value="InterPro"/>
</dbReference>
<dbReference type="InterPro" id="IPR004358">
    <property type="entry name" value="Sig_transdc_His_kin-like_C"/>
</dbReference>
<evidence type="ECO:0000259" key="9">
    <source>
        <dbReference type="PROSITE" id="PS50112"/>
    </source>
</evidence>
<dbReference type="PROSITE" id="PS50113">
    <property type="entry name" value="PAC"/>
    <property type="match status" value="4"/>
</dbReference>
<dbReference type="eggNOG" id="arCOG02385">
    <property type="taxonomic scope" value="Archaea"/>
</dbReference>
<dbReference type="Pfam" id="PF02518">
    <property type="entry name" value="HATPase_c"/>
    <property type="match status" value="1"/>
</dbReference>
<dbReference type="Pfam" id="PF13426">
    <property type="entry name" value="PAS_9"/>
    <property type="match status" value="3"/>
</dbReference>
<evidence type="ECO:0000256" key="3">
    <source>
        <dbReference type="ARBA" id="ARBA00022553"/>
    </source>
</evidence>
<evidence type="ECO:0000256" key="2">
    <source>
        <dbReference type="ARBA" id="ARBA00012438"/>
    </source>
</evidence>
<dbReference type="PANTHER" id="PTHR43304">
    <property type="entry name" value="PHYTOCHROME-LIKE PROTEIN CPH1"/>
    <property type="match status" value="1"/>
</dbReference>
<dbReference type="eggNOG" id="arCOG06712">
    <property type="taxonomic scope" value="Archaea"/>
</dbReference>
<dbReference type="InterPro" id="IPR000700">
    <property type="entry name" value="PAS-assoc_C"/>
</dbReference>
<dbReference type="SMART" id="SM00091">
    <property type="entry name" value="PAS"/>
    <property type="match status" value="4"/>
</dbReference>
<evidence type="ECO:0000256" key="1">
    <source>
        <dbReference type="ARBA" id="ARBA00000085"/>
    </source>
</evidence>
<dbReference type="SUPFAM" id="SSF52172">
    <property type="entry name" value="CheY-like"/>
    <property type="match status" value="1"/>
</dbReference>
<keyword evidence="3" id="KW-0597">Phosphoprotein</keyword>
<dbReference type="Pfam" id="PF00989">
    <property type="entry name" value="PAS"/>
    <property type="match status" value="1"/>
</dbReference>
<dbReference type="Gene3D" id="3.30.450.20">
    <property type="entry name" value="PAS domain"/>
    <property type="match status" value="4"/>
</dbReference>
<gene>
    <name evidence="11" type="ordered locus">Mpet_2338</name>
</gene>
<dbReference type="CDD" id="cd00075">
    <property type="entry name" value="HATPase"/>
    <property type="match status" value="1"/>
</dbReference>
<sequence>MEPGFSLVVISDKAIAEIIKKGLKQLKKGSDLRIDTKFFGSAEKALSAIETGDYDLIIARYKTADLSGTELIREIKEKNFITPLIIIADPADDKEILKALHAGLEFDLVSSADLELAIRQINRNIIAAMDLKNSHERSGYSKRIVRGILDSADNLGIITTDENKIITFFSGGAEKILGYSHEELVGKETPMRFHIEEEISSRAKEFSERTGKNIKGLDLFAEIMIEGPERHDWTYKKKDGSLISVELTVTPIRDDKGNIRGAFGVFYDITDKKRLEEEFKSYKIQSSGIIANIPEPTFAIDLGGRVIAWNRAVEELTGIPAQDILGKGDHEYAIPFYGKRRPMLIDLITEPEEMMKKWNYEDITKTGNVIAADVVPFKIRGKIYYFRASASPVYNTDGKTIGAIESATDVTHIKKVEEALAREKANVEYIIDSLPGMFYMFYMFDEKGKFVRWNKNLETLTGYSAEEVRKMKPLEFIDDDYKDQSSESIETAFLKGYSDTEAVIVTKDGRRIPFFFSANKEVIDGIPYILGMGLDITKSKETETEIRKLASVVKHSGEMIALANQDGIINFINEAGAKMIGIDANDITRYHFMDLIPDHLKDKMNTVIMPATVEKGLWEGEIQYINKKAGNTIDVHAMIFTINDPETDEMIYLATVSLDITERKKAVAALREVNKKLNLLGSITRHDILNQITVAQGYMDILEMDGLIPKNSDAGDKCEKVAGAIETIKRLILFTRDYKDLGEQSPEWYNVGRIIDKNYKNLGFRSIQLVNETDDLEVYADPLFEKVIYNLFDNAVKHGEKITTIKFYFTEEGENLNLICEDDGIGISDEFKEKIFKREHYKNTGLGLFLSREILSITGMSIEENGVYGKGARFRINIPKGAFRFAE</sequence>
<dbReference type="GO" id="GO:0004673">
    <property type="term" value="F:protein histidine kinase activity"/>
    <property type="evidence" value="ECO:0007669"/>
    <property type="project" value="UniProtKB-EC"/>
</dbReference>
<dbReference type="GO" id="GO:0006355">
    <property type="term" value="P:regulation of DNA-templated transcription"/>
    <property type="evidence" value="ECO:0007669"/>
    <property type="project" value="InterPro"/>
</dbReference>
<dbReference type="OrthoDB" id="110686at2157"/>
<dbReference type="InterPro" id="IPR036890">
    <property type="entry name" value="HATPase_C_sf"/>
</dbReference>
<dbReference type="NCBIfam" id="TIGR00229">
    <property type="entry name" value="sensory_box"/>
    <property type="match status" value="4"/>
</dbReference>
<dbReference type="PROSITE" id="PS50112">
    <property type="entry name" value="PAS"/>
    <property type="match status" value="4"/>
</dbReference>
<dbReference type="InterPro" id="IPR001610">
    <property type="entry name" value="PAC"/>
</dbReference>
<dbReference type="RefSeq" id="WP_013330262.1">
    <property type="nucleotide sequence ID" value="NC_014507.1"/>
</dbReference>
<dbReference type="EC" id="2.7.13.3" evidence="2"/>
<feature type="domain" description="PAS" evidence="9">
    <location>
        <begin position="423"/>
        <end position="496"/>
    </location>
</feature>
<keyword evidence="12" id="KW-1185">Reference proteome</keyword>
<keyword evidence="5 11" id="KW-0418">Kinase</keyword>
<dbReference type="AlphaFoldDB" id="E1RDA2"/>
<feature type="domain" description="PAS" evidence="9">
    <location>
        <begin position="545"/>
        <end position="616"/>
    </location>
</feature>
<dbReference type="PROSITE" id="PS50110">
    <property type="entry name" value="RESPONSE_REGULATORY"/>
    <property type="match status" value="1"/>
</dbReference>
<feature type="domain" description="PAC" evidence="10">
    <location>
        <begin position="498"/>
        <end position="548"/>
    </location>
</feature>
<dbReference type="InterPro" id="IPR003594">
    <property type="entry name" value="HATPase_dom"/>
</dbReference>
<evidence type="ECO:0000256" key="6">
    <source>
        <dbReference type="PROSITE-ProRule" id="PRU00169"/>
    </source>
</evidence>
<dbReference type="InterPro" id="IPR052162">
    <property type="entry name" value="Sensor_kinase/Photoreceptor"/>
</dbReference>
<dbReference type="CDD" id="cd00130">
    <property type="entry name" value="PAS"/>
    <property type="match status" value="4"/>
</dbReference>
<dbReference type="Gene3D" id="3.40.50.2300">
    <property type="match status" value="1"/>
</dbReference>
<feature type="domain" description="PAS" evidence="9">
    <location>
        <begin position="141"/>
        <end position="187"/>
    </location>
</feature>
<keyword evidence="4" id="KW-0808">Transferase</keyword>
<dbReference type="InterPro" id="IPR011006">
    <property type="entry name" value="CheY-like_superfamily"/>
</dbReference>
<dbReference type="SUPFAM" id="SSF55785">
    <property type="entry name" value="PYP-like sensor domain (PAS domain)"/>
    <property type="match status" value="4"/>
</dbReference>
<dbReference type="InterPro" id="IPR005467">
    <property type="entry name" value="His_kinase_dom"/>
</dbReference>
<dbReference type="Proteomes" id="UP000006565">
    <property type="component" value="Chromosome"/>
</dbReference>
<evidence type="ECO:0000259" key="10">
    <source>
        <dbReference type="PROSITE" id="PS50113"/>
    </source>
</evidence>
<feature type="domain" description="PAS" evidence="9">
    <location>
        <begin position="289"/>
        <end position="327"/>
    </location>
</feature>
<dbReference type="SMART" id="SM00387">
    <property type="entry name" value="HATPase_c"/>
    <property type="match status" value="1"/>
</dbReference>
<dbReference type="GeneID" id="25395020"/>
<comment type="catalytic activity">
    <reaction evidence="1">
        <text>ATP + protein L-histidine = ADP + protein N-phospho-L-histidine.</text>
        <dbReference type="EC" id="2.7.13.3"/>
    </reaction>
</comment>
<dbReference type="PROSITE" id="PS50109">
    <property type="entry name" value="HIS_KIN"/>
    <property type="match status" value="1"/>
</dbReference>
<accession>E1RDA2</accession>
<dbReference type="InterPro" id="IPR001789">
    <property type="entry name" value="Sig_transdc_resp-reg_receiver"/>
</dbReference>
<evidence type="ECO:0000259" key="7">
    <source>
        <dbReference type="PROSITE" id="PS50109"/>
    </source>
</evidence>
<dbReference type="InterPro" id="IPR000014">
    <property type="entry name" value="PAS"/>
</dbReference>
<evidence type="ECO:0000256" key="5">
    <source>
        <dbReference type="ARBA" id="ARBA00022777"/>
    </source>
</evidence>